<dbReference type="EMBL" id="JAPTGD010000005">
    <property type="protein sequence ID" value="MDU9695143.1"/>
    <property type="molecule type" value="Genomic_DNA"/>
</dbReference>
<dbReference type="Proteomes" id="UP001269400">
    <property type="component" value="Unassembled WGS sequence"/>
</dbReference>
<keyword evidence="1" id="KW-0175">Coiled coil</keyword>
<feature type="transmembrane region" description="Helical" evidence="2">
    <location>
        <begin position="641"/>
        <end position="660"/>
    </location>
</feature>
<feature type="transmembrane region" description="Helical" evidence="2">
    <location>
        <begin position="883"/>
        <end position="902"/>
    </location>
</feature>
<keyword evidence="4" id="KW-0378">Hydrolase</keyword>
<comment type="caution">
    <text evidence="4">The sequence shown here is derived from an EMBL/GenBank/DDBJ whole genome shotgun (WGS) entry which is preliminary data.</text>
</comment>
<feature type="transmembrane region" description="Helical" evidence="2">
    <location>
        <begin position="805"/>
        <end position="830"/>
    </location>
</feature>
<keyword evidence="2" id="KW-1133">Transmembrane helix</keyword>
<evidence type="ECO:0000259" key="3">
    <source>
        <dbReference type="Pfam" id="PF26571"/>
    </source>
</evidence>
<dbReference type="Gene3D" id="1.20.120.20">
    <property type="entry name" value="Apolipoprotein"/>
    <property type="match status" value="2"/>
</dbReference>
<dbReference type="Pfam" id="PF26571">
    <property type="entry name" value="VldE"/>
    <property type="match status" value="1"/>
</dbReference>
<feature type="transmembrane region" description="Helical" evidence="2">
    <location>
        <begin position="851"/>
        <end position="871"/>
    </location>
</feature>
<name>A0AAX6NGX0_PRIAR</name>
<keyword evidence="4" id="KW-0645">Protease</keyword>
<feature type="transmembrane region" description="Helical" evidence="2">
    <location>
        <begin position="937"/>
        <end position="956"/>
    </location>
</feature>
<dbReference type="SUPFAM" id="SSF55166">
    <property type="entry name" value="Hedgehog/DD-peptidase"/>
    <property type="match status" value="1"/>
</dbReference>
<reference evidence="4" key="1">
    <citation type="journal article" date="2022" name="J Environ Chem Eng">
        <title>Biodegradation of petroleum oil using a constructed nonpathogenic and heavy metal-tolerant bacterial consortium isolated from marine sponges.</title>
        <authorList>
            <person name="Dechsakulwatana C."/>
            <person name="Rungsihiranrut A."/>
            <person name="Muangchinda C."/>
            <person name="Ningthoujam R."/>
            <person name="Klankeo P."/>
            <person name="Pinyakong O."/>
        </authorList>
    </citation>
    <scope>NUCLEOTIDE SEQUENCE</scope>
    <source>
        <strain evidence="4">TL01-2</strain>
    </source>
</reference>
<proteinExistence type="predicted"/>
<feature type="coiled-coil region" evidence="1">
    <location>
        <begin position="101"/>
        <end position="180"/>
    </location>
</feature>
<feature type="transmembrane region" description="Helical" evidence="2">
    <location>
        <begin position="914"/>
        <end position="931"/>
    </location>
</feature>
<dbReference type="PANTHER" id="PTHR37813">
    <property type="entry name" value="FELS-2 PROPHAGE PROTEIN"/>
    <property type="match status" value="1"/>
</dbReference>
<feature type="domain" description="ARB-07466-like C-terminal" evidence="3">
    <location>
        <begin position="1452"/>
        <end position="1552"/>
    </location>
</feature>
<feature type="transmembrane region" description="Helical" evidence="2">
    <location>
        <begin position="680"/>
        <end position="706"/>
    </location>
</feature>
<reference evidence="4" key="2">
    <citation type="submission" date="2022-12" db="EMBL/GenBank/DDBJ databases">
        <authorList>
            <person name="Dechsakulwatana C."/>
            <person name="Rungsihiranrut A."/>
            <person name="Muangchinda C."/>
            <person name="Ningthoujam R."/>
            <person name="Klankeo P."/>
            <person name="Pinyakong O."/>
        </authorList>
    </citation>
    <scope>NUCLEOTIDE SEQUENCE</scope>
    <source>
        <strain evidence="4">TL01-2</strain>
    </source>
</reference>
<evidence type="ECO:0000313" key="4">
    <source>
        <dbReference type="EMBL" id="MDU9695143.1"/>
    </source>
</evidence>
<dbReference type="InterPro" id="IPR009045">
    <property type="entry name" value="Zn_M74/Hedgehog-like"/>
</dbReference>
<keyword evidence="4" id="KW-0121">Carboxypeptidase</keyword>
<keyword evidence="2" id="KW-0472">Membrane</keyword>
<evidence type="ECO:0000256" key="2">
    <source>
        <dbReference type="SAM" id="Phobius"/>
    </source>
</evidence>
<evidence type="ECO:0000256" key="1">
    <source>
        <dbReference type="SAM" id="Coils"/>
    </source>
</evidence>
<gene>
    <name evidence="4" type="ORF">O0Q50_28505</name>
</gene>
<dbReference type="GO" id="GO:0004180">
    <property type="term" value="F:carboxypeptidase activity"/>
    <property type="evidence" value="ECO:0007669"/>
    <property type="project" value="UniProtKB-KW"/>
</dbReference>
<dbReference type="PANTHER" id="PTHR37813:SF1">
    <property type="entry name" value="FELS-2 PROPHAGE PROTEIN"/>
    <property type="match status" value="1"/>
</dbReference>
<organism evidence="4 5">
    <name type="scientific">Priestia aryabhattai</name>
    <name type="common">Bacillus aryabhattai</name>
    <dbReference type="NCBI Taxonomy" id="412384"/>
    <lineage>
        <taxon>Bacteria</taxon>
        <taxon>Bacillati</taxon>
        <taxon>Bacillota</taxon>
        <taxon>Bacilli</taxon>
        <taxon>Bacillales</taxon>
        <taxon>Bacillaceae</taxon>
        <taxon>Priestia</taxon>
    </lineage>
</organism>
<sequence>MSTVGQSNIQITADDQQARRTIGGFFRGMEAQGRRFTNRMQRFDPLIGVTNSVKNTRQTLAGLQDDFEGLGEGKTFQRITKSLNRVQNGLKTTGQVSQKSLKEMQKEIERVRSTLNELGDDQPFEEMREALAQTERQFQSFQSTTRRFRFNQIENLPDHLKSFQRELNESRRQMRQMTQEGSKSLDDLADAAVKSSVGLERITSVTKSGKSAIKIIQDLGDSTKETQLAILGLNRNGTVKISTEETTRRLGQFKEELEDSKRKLEALRDAGDFGSYEAGMRVVEKKLVDVNRAMYAASKGGQAYQKMINELGVNTSDAANQAAIAMEAYKDKFIRSVDLMNTKSNQSKKMMDILPEVSHIQRVDKFFLGIGNRLEDIAKRGTAASLAISMLGRNASMKDLNDRIMLINQGLMRMNQVALGLGIALAGFTAAMFNAAKGPEMADVFEQRGQLLLDYQKAVEDRTQEIVDTWGLFEKAEVEKTKPETLMKNLQGQVDVMKNWASNIDSLAKRGIDEGLLDSLRKMGPEAAGQIQALTKMSDSELNNYVALWKEKHALARKEALTELEGLQKETSQKIKELENSLTPLGISLEKAKSTWLQALQPFIDIWGKIAAKVVNGATAIGEFVNKLNELNPSITASAGMFLYLFNAISLILAPMAIGIGRANGMKAAFSATFLIIKPFVLGFLRIAGAATVVSGALVLVGGTFIELWKNSENLRSAVMSLWEALKEAGSTIAAPFVKAFQMISSEVTTFLNKMVGSDAQNMASFWQSLGDKIAVGINKIRDVIQPVAEKIASVVNAFVEWEGFLPVIAGLTAAFVTYQGVVIGVSAAVKAWNLLQKASAAIMGVTRAAMIAYTLAGGGLQGVIAAVTAAQRALNLSMMMNPIGLIIAALVGLGVAFYTAYQKSSTFRNFIDKLFSAIKVGASAVLGFLKNNWPEILATITGPIGWAVYAVINYWDQIKSGTITAFNAVISFFKQWGPLLLAALGGPIGLAVYAVVKHWDTIKNATITAFNTVKKFISDVMNGTKLLLSIIVNSMVTDVKNQWNSLKSNTITVFNATKSFLTNLWSSLKSVVSNAASATWNYVKGQWNALKSGTINIFNAVKKFLSDLWTGLKNLVIKAAQGLWNNVKNQWNALKNGTVNIFNSVRKFLSDLWFGIKNTVTKLAGSAKDGVVSAWNSLKNRTTEMFQNIKSKVISIFDDIVSAAKKLPGRIGDGIKSMASGVKKGVKSFANVLVKAMGSGLNGAIDGINWVLEKVDAPKIKKWTVPEYAKGTDGHPGGPAVLGDGKKKEAYVTPDGRMGISPATDTLYNLPTGTRVFDGNQTAKMLKGVPMYAKGIGNKLKDLGGKAVDKGQELYEHAKDKTKKGVKKAKDLALDVWDYMSDPKGLMKKVFGNFIPDLPKLGASAGDMLKGGVKKAKDSSIEFIKSQLDAFMSTSDGGGDGSTVGPGSGYGGMHPYVEAWYRKVKDKFGPTKFMGGYNNRNVRGGSSKSMHAYGRAFDIGGSAKTMSKIAEWARTHMNNLQYAIYNRRIAGPGMGSKWRKYLGVNPHTDHVHLDFMTGSSGGGKTGPSGKGAERWRSSIKKAAAQMKEKLSASELNGIIAQIHRESKGDQGITQDPRVNDINARTGNLAKGLLQYVPSTFRAYALKGHSNIMSGYDQLLAFFNNTRWRKDLPYGKRGWGPKGGRKYEKGGIIDRVQMALMGEGNKEEVVIPLEQFKERAIKLLMYAAEKLGFDMTGMFNAQPQTLGASSFSNVQSAMTTMSNKVSPEGLKLQGNSGQVIEVVVHNHTELDGKELAKGSYKYTAEYQERDKRSKTSFQKERG</sequence>
<feature type="coiled-coil region" evidence="1">
    <location>
        <begin position="550"/>
        <end position="581"/>
    </location>
</feature>
<feature type="transmembrane region" description="Helical" evidence="2">
    <location>
        <begin position="977"/>
        <end position="997"/>
    </location>
</feature>
<feature type="coiled-coil region" evidence="1">
    <location>
        <begin position="243"/>
        <end position="270"/>
    </location>
</feature>
<evidence type="ECO:0000313" key="5">
    <source>
        <dbReference type="Proteomes" id="UP001269400"/>
    </source>
</evidence>
<dbReference type="CDD" id="cd13402">
    <property type="entry name" value="LT_TF-like"/>
    <property type="match status" value="1"/>
</dbReference>
<keyword evidence="2" id="KW-0812">Transmembrane</keyword>
<protein>
    <submittedName>
        <fullName evidence="4">D-Ala-D-Ala carboxypeptidase family metallohydrolase</fullName>
    </submittedName>
</protein>
<accession>A0AAX6NGX0</accession>
<dbReference type="RefSeq" id="WP_316911601.1">
    <property type="nucleotide sequence ID" value="NZ_JAPTGD010000005.1"/>
</dbReference>
<dbReference type="InterPro" id="IPR058593">
    <property type="entry name" value="ARB_07466-like_C"/>
</dbReference>